<organism evidence="2 3">
    <name type="scientific">Friedmanniomyces endolithicus</name>
    <dbReference type="NCBI Taxonomy" id="329885"/>
    <lineage>
        <taxon>Eukaryota</taxon>
        <taxon>Fungi</taxon>
        <taxon>Dikarya</taxon>
        <taxon>Ascomycota</taxon>
        <taxon>Pezizomycotina</taxon>
        <taxon>Dothideomycetes</taxon>
        <taxon>Dothideomycetidae</taxon>
        <taxon>Mycosphaerellales</taxon>
        <taxon>Teratosphaeriaceae</taxon>
        <taxon>Friedmanniomyces</taxon>
    </lineage>
</organism>
<dbReference type="EMBL" id="JAUJLE010000914">
    <property type="protein sequence ID" value="KAK0950091.1"/>
    <property type="molecule type" value="Genomic_DNA"/>
</dbReference>
<protein>
    <submittedName>
        <fullName evidence="2">Uncharacterized protein</fullName>
    </submittedName>
</protein>
<accession>A0AAN6GXV4</accession>
<proteinExistence type="predicted"/>
<sequence>MGTPITTKQQAAAVPRKPPRTPMQNSSASPVTNPHNINASSKVTKRQALAEKSVPRKPHFAVVQGRAGSRITDVEQPTVTNNATRDPPTFSHIHPHGVGVGRPSTFRDSTNGHGVAHPQVHSSATNTNAKVQNPLTAAEARHTPQAIHQRLQARRAEPENDSARRGSNPQPNTSLVITEEQRRKQAEDQKDIVDAATVVQALDSLITYARNVVGVSREDCRYVLQEYLVDYVAKASARNPEFAKEWEAGQVAMAKGQMAATTNRDAGRIVVGGQQAGRVEEWSLQAVDPVANASKHKLDSAQEWQKLQAAETMSQMATTINRPAKFIARTAASINGNATLTNRNTTLVHKSAEGLAARSQEVKGSEERSLQPKVRTPKQHVEKSPSHMSQADKRAERRHHVEMEAARTPEFEQLNYESPPWKQWR</sequence>
<evidence type="ECO:0000313" key="2">
    <source>
        <dbReference type="EMBL" id="KAK0950091.1"/>
    </source>
</evidence>
<comment type="caution">
    <text evidence="2">The sequence shown here is derived from an EMBL/GenBank/DDBJ whole genome shotgun (WGS) entry which is preliminary data.</text>
</comment>
<reference evidence="2" key="1">
    <citation type="submission" date="2023-06" db="EMBL/GenBank/DDBJ databases">
        <title>Black Yeasts Isolated from many extreme environments.</title>
        <authorList>
            <person name="Coleine C."/>
            <person name="Stajich J.E."/>
            <person name="Selbmann L."/>
        </authorList>
    </citation>
    <scope>NUCLEOTIDE SEQUENCE</scope>
    <source>
        <strain evidence="2">CCFEE 5200</strain>
    </source>
</reference>
<feature type="region of interest" description="Disordered" evidence="1">
    <location>
        <begin position="79"/>
        <end position="98"/>
    </location>
</feature>
<feature type="compositionally biased region" description="Polar residues" evidence="1">
    <location>
        <begin position="1"/>
        <end position="10"/>
    </location>
</feature>
<dbReference type="Proteomes" id="UP001175353">
    <property type="component" value="Unassembled WGS sequence"/>
</dbReference>
<keyword evidence="3" id="KW-1185">Reference proteome</keyword>
<name>A0AAN6GXV4_9PEZI</name>
<evidence type="ECO:0000313" key="3">
    <source>
        <dbReference type="Proteomes" id="UP001175353"/>
    </source>
</evidence>
<feature type="region of interest" description="Disordered" evidence="1">
    <location>
        <begin position="137"/>
        <end position="189"/>
    </location>
</feature>
<feature type="compositionally biased region" description="Basic and acidic residues" evidence="1">
    <location>
        <begin position="179"/>
        <end position="189"/>
    </location>
</feature>
<feature type="region of interest" description="Disordered" evidence="1">
    <location>
        <begin position="1"/>
        <end position="57"/>
    </location>
</feature>
<feature type="compositionally biased region" description="Polar residues" evidence="1">
    <location>
        <begin position="22"/>
        <end position="42"/>
    </location>
</feature>
<feature type="region of interest" description="Disordered" evidence="1">
    <location>
        <begin position="354"/>
        <end position="425"/>
    </location>
</feature>
<feature type="compositionally biased region" description="Basic and acidic residues" evidence="1">
    <location>
        <begin position="360"/>
        <end position="370"/>
    </location>
</feature>
<dbReference type="AlphaFoldDB" id="A0AAN6GXV4"/>
<evidence type="ECO:0000256" key="1">
    <source>
        <dbReference type="SAM" id="MobiDB-lite"/>
    </source>
</evidence>
<feature type="compositionally biased region" description="Polar residues" evidence="1">
    <location>
        <begin position="165"/>
        <end position="176"/>
    </location>
</feature>
<gene>
    <name evidence="2" type="ORF">LTR91_025927</name>
</gene>
<feature type="compositionally biased region" description="Basic and acidic residues" evidence="1">
    <location>
        <begin position="154"/>
        <end position="164"/>
    </location>
</feature>
<feature type="compositionally biased region" description="Basic and acidic residues" evidence="1">
    <location>
        <begin position="379"/>
        <end position="410"/>
    </location>
</feature>